<sequence>MLAIRDLTKTYANGVRALDGVTLDIPRGMFGLLGPNGAGKSSLMRTLATLQSADGGSVTLDGSDGPIDVLRDKDAVRRQLGYLPQDFGVYPKVSALDLLEHFAVLKGLTDRKQRREVVDGLLVQVNLWDARKRKLGTFSGGMRQRFGIAQALLGNPRLVIVDEPTAGLDPEERNRFLNLLAAIGEDVVVILSTHIVEDVTDLCPTMAIMNRGQVLLTGRPSDAIEALSQQVWRKQVTKDTLAGYEAAHTVLSTRLVAGQPVIHVHSADRPEDGFVQIDPDLEDVYFQRLRLQARQQATPAPVV</sequence>
<dbReference type="PANTHER" id="PTHR43335:SF2">
    <property type="entry name" value="ABC TRANSPORTER, ATP-BINDING PROTEIN"/>
    <property type="match status" value="1"/>
</dbReference>
<feature type="domain" description="ABC transporter" evidence="5">
    <location>
        <begin position="2"/>
        <end position="236"/>
    </location>
</feature>
<dbReference type="EMBL" id="JAJQKU010000004">
    <property type="protein sequence ID" value="MCD9097854.1"/>
    <property type="molecule type" value="Genomic_DNA"/>
</dbReference>
<reference evidence="6" key="2">
    <citation type="journal article" date="2022" name="Syst. Appl. Microbiol.">
        <title>Physiological and genomic characterisation of Luteimonas fraxinea sp. nov., a bacterial species associated with trees tolerant to ash dieback.</title>
        <authorList>
            <person name="Ulrich K."/>
            <person name="Becker R."/>
            <person name="Behrendt U."/>
            <person name="Kube M."/>
            <person name="Schneck V."/>
            <person name="Ulrich A."/>
        </authorList>
    </citation>
    <scope>NUCLEOTIDE SEQUENCE</scope>
    <source>
        <strain evidence="6">A1P009</strain>
    </source>
</reference>
<dbReference type="GO" id="GO:0005524">
    <property type="term" value="F:ATP binding"/>
    <property type="evidence" value="ECO:0007669"/>
    <property type="project" value="UniProtKB-KW"/>
</dbReference>
<dbReference type="InterPro" id="IPR003593">
    <property type="entry name" value="AAA+_ATPase"/>
</dbReference>
<dbReference type="InterPro" id="IPR017871">
    <property type="entry name" value="ABC_transporter-like_CS"/>
</dbReference>
<comment type="caution">
    <text evidence="6">The sequence shown here is derived from an EMBL/GenBank/DDBJ whole genome shotgun (WGS) entry which is preliminary data.</text>
</comment>
<dbReference type="Proteomes" id="UP001430360">
    <property type="component" value="Unassembled WGS sequence"/>
</dbReference>
<keyword evidence="4 6" id="KW-0067">ATP-binding</keyword>
<evidence type="ECO:0000313" key="6">
    <source>
        <dbReference type="EMBL" id="MCD9097854.1"/>
    </source>
</evidence>
<keyword evidence="3" id="KW-0547">Nucleotide-binding</keyword>
<comment type="similarity">
    <text evidence="1">Belongs to the ABC transporter superfamily.</text>
</comment>
<evidence type="ECO:0000313" key="7">
    <source>
        <dbReference type="Proteomes" id="UP001430360"/>
    </source>
</evidence>
<dbReference type="CDD" id="cd03264">
    <property type="entry name" value="ABC_drug_resistance_like"/>
    <property type="match status" value="1"/>
</dbReference>
<dbReference type="InterPro" id="IPR003439">
    <property type="entry name" value="ABC_transporter-like_ATP-bd"/>
</dbReference>
<dbReference type="InterPro" id="IPR027417">
    <property type="entry name" value="P-loop_NTPase"/>
</dbReference>
<reference evidence="6" key="1">
    <citation type="submission" date="2021-12" db="EMBL/GenBank/DDBJ databases">
        <authorList>
            <person name="Ulrich A."/>
        </authorList>
    </citation>
    <scope>NUCLEOTIDE SEQUENCE</scope>
    <source>
        <strain evidence="6">A1P009</strain>
    </source>
</reference>
<organism evidence="6 7">
    <name type="scientific">Luteimonas fraxinea</name>
    <dbReference type="NCBI Taxonomy" id="2901869"/>
    <lineage>
        <taxon>Bacteria</taxon>
        <taxon>Pseudomonadati</taxon>
        <taxon>Pseudomonadota</taxon>
        <taxon>Gammaproteobacteria</taxon>
        <taxon>Lysobacterales</taxon>
        <taxon>Lysobacteraceae</taxon>
        <taxon>Luteimonas</taxon>
    </lineage>
</organism>
<protein>
    <submittedName>
        <fullName evidence="6">ABC transporter ATP-binding protein</fullName>
    </submittedName>
</protein>
<evidence type="ECO:0000256" key="1">
    <source>
        <dbReference type="ARBA" id="ARBA00005417"/>
    </source>
</evidence>
<evidence type="ECO:0000256" key="4">
    <source>
        <dbReference type="ARBA" id="ARBA00022840"/>
    </source>
</evidence>
<dbReference type="SUPFAM" id="SSF52540">
    <property type="entry name" value="P-loop containing nucleoside triphosphate hydrolases"/>
    <property type="match status" value="1"/>
</dbReference>
<keyword evidence="2" id="KW-0813">Transport</keyword>
<accession>A0ABS8UF34</accession>
<evidence type="ECO:0000256" key="2">
    <source>
        <dbReference type="ARBA" id="ARBA00022448"/>
    </source>
</evidence>
<dbReference type="RefSeq" id="WP_232136991.1">
    <property type="nucleotide sequence ID" value="NZ_CP089507.1"/>
</dbReference>
<dbReference type="PROSITE" id="PS50893">
    <property type="entry name" value="ABC_TRANSPORTER_2"/>
    <property type="match status" value="1"/>
</dbReference>
<gene>
    <name evidence="6" type="ORF">LTT95_13000</name>
</gene>
<name>A0ABS8UF34_9GAMM</name>
<dbReference type="SMART" id="SM00382">
    <property type="entry name" value="AAA"/>
    <property type="match status" value="1"/>
</dbReference>
<keyword evidence="7" id="KW-1185">Reference proteome</keyword>
<proteinExistence type="inferred from homology"/>
<evidence type="ECO:0000256" key="3">
    <source>
        <dbReference type="ARBA" id="ARBA00022741"/>
    </source>
</evidence>
<dbReference type="Gene3D" id="3.40.50.300">
    <property type="entry name" value="P-loop containing nucleotide triphosphate hydrolases"/>
    <property type="match status" value="1"/>
</dbReference>
<dbReference type="PROSITE" id="PS00211">
    <property type="entry name" value="ABC_TRANSPORTER_1"/>
    <property type="match status" value="1"/>
</dbReference>
<dbReference type="Pfam" id="PF00005">
    <property type="entry name" value="ABC_tran"/>
    <property type="match status" value="1"/>
</dbReference>
<dbReference type="PANTHER" id="PTHR43335">
    <property type="entry name" value="ABC TRANSPORTER, ATP-BINDING PROTEIN"/>
    <property type="match status" value="1"/>
</dbReference>
<evidence type="ECO:0000259" key="5">
    <source>
        <dbReference type="PROSITE" id="PS50893"/>
    </source>
</evidence>